<comment type="caution">
    <text evidence="2">The sequence shown here is derived from an EMBL/GenBank/DDBJ whole genome shotgun (WGS) entry which is preliminary data.</text>
</comment>
<feature type="domain" description="Spermatogenesis-associated protein 20-like TRX" evidence="1">
    <location>
        <begin position="5"/>
        <end position="166"/>
    </location>
</feature>
<dbReference type="RefSeq" id="WP_111573508.1">
    <property type="nucleotide sequence ID" value="NZ_QLME01000042.1"/>
</dbReference>
<sequence>MASLNHLKKETSPYLKQHADNPVDWYPWAEEAFMEAERRDVPIFLSIGYSTCHWCHVMERESFTDQETAEMINKHFVAVKVDREERPDIDQVYMDVCRAMTGSGGWPLSIFMTADKKPFYAATYIPKKDKYNRMGLLSLLPEIYNLWINDREQLLNHSENVINHLQKQQNSGGEEIELEQEIVTDALNILNKSYDDKYAGFGKEPKFPMPQYLIFLLEQWQKSSEKEYLKMTEESLASMRAGGLFDQLGGGFHRYSTDRKWELPHFEKMLYDQALLIYTYAQTYQITKKDIYLDTIKKTVSYLKREMLDQNGVFYSAEDADSEGVEGKFYFWNKKEIKNLLFEDEYQKFLEVFEVQNQSEITLNLKQAEYFAEIPEIKAKFFEQRKKRVRPAKDKKILTDWNGLTIAALAKAGFVTDNQEYIVLAEKAADYILEKMRDEEVNLVHSYHQRKYSEVDNLNDYAFLLWGLVELYQATLKNEYLIKAEKITKTMISRFWDQKAAGFYFTAEENNELFLRQKKTEDSAIPSANSIACYNMLKLSHLLDNAELRKKAEEMLASFSSEIAAAPVNYIFMLLTYHYLENPFKEINIYGSADGSKVETLLSYLRDNYRPDLLLKVNQPEGEKEENKFSLCRNFVCGKKTANLDDIISEL</sequence>
<dbReference type="Pfam" id="PF03190">
    <property type="entry name" value="Thioredox_DsbH"/>
    <property type="match status" value="1"/>
</dbReference>
<dbReference type="GO" id="GO:0005975">
    <property type="term" value="P:carbohydrate metabolic process"/>
    <property type="evidence" value="ECO:0007669"/>
    <property type="project" value="InterPro"/>
</dbReference>
<reference evidence="2 3" key="1">
    <citation type="submission" date="2019-03" db="EMBL/GenBank/DDBJ databases">
        <title>Subsurface microbial communities from deep shales in Ohio and West Virginia, USA.</title>
        <authorList>
            <person name="Wrighton K."/>
        </authorList>
    </citation>
    <scope>NUCLEOTIDE SEQUENCE [LARGE SCALE GENOMIC DNA]</scope>
    <source>
        <strain evidence="2 3">MSL9.2</strain>
    </source>
</reference>
<dbReference type="PANTHER" id="PTHR42899:SF1">
    <property type="entry name" value="SPERMATOGENESIS-ASSOCIATED PROTEIN 20"/>
    <property type="match status" value="1"/>
</dbReference>
<dbReference type="PIRSF" id="PIRSF006402">
    <property type="entry name" value="UCP006402_thioredoxin"/>
    <property type="match status" value="1"/>
</dbReference>
<dbReference type="SUPFAM" id="SSF52833">
    <property type="entry name" value="Thioredoxin-like"/>
    <property type="match status" value="1"/>
</dbReference>
<protein>
    <recommendedName>
        <fullName evidence="1">Spermatogenesis-associated protein 20-like TRX domain-containing protein</fullName>
    </recommendedName>
</protein>
<dbReference type="InterPro" id="IPR036249">
    <property type="entry name" value="Thioredoxin-like_sf"/>
</dbReference>
<dbReference type="InterPro" id="IPR012341">
    <property type="entry name" value="6hp_glycosidase-like_sf"/>
</dbReference>
<dbReference type="AlphaFoldDB" id="A0A4V3G3Q1"/>
<dbReference type="Gene3D" id="1.50.10.10">
    <property type="match status" value="1"/>
</dbReference>
<dbReference type="Proteomes" id="UP000294697">
    <property type="component" value="Unassembled WGS sequence"/>
</dbReference>
<dbReference type="InterPro" id="IPR004879">
    <property type="entry name" value="Ssp411-like_TRX"/>
</dbReference>
<dbReference type="Gene3D" id="3.40.30.10">
    <property type="entry name" value="Glutaredoxin"/>
    <property type="match status" value="1"/>
</dbReference>
<evidence type="ECO:0000259" key="1">
    <source>
        <dbReference type="Pfam" id="PF03190"/>
    </source>
</evidence>
<accession>A0A4V3G3Q1</accession>
<evidence type="ECO:0000313" key="2">
    <source>
        <dbReference type="EMBL" id="TDV97337.1"/>
    </source>
</evidence>
<dbReference type="InterPro" id="IPR024705">
    <property type="entry name" value="Ssp411"/>
</dbReference>
<dbReference type="Gene3D" id="1.50.10.20">
    <property type="match status" value="1"/>
</dbReference>
<evidence type="ECO:0000313" key="3">
    <source>
        <dbReference type="Proteomes" id="UP000294697"/>
    </source>
</evidence>
<dbReference type="PANTHER" id="PTHR42899">
    <property type="entry name" value="SPERMATOGENESIS-ASSOCIATED PROTEIN 20"/>
    <property type="match status" value="1"/>
</dbReference>
<proteinExistence type="predicted"/>
<gene>
    <name evidence="2" type="ORF">C8C77_1476</name>
</gene>
<dbReference type="InterPro" id="IPR008928">
    <property type="entry name" value="6-hairpin_glycosidase_sf"/>
</dbReference>
<dbReference type="SUPFAM" id="SSF48208">
    <property type="entry name" value="Six-hairpin glycosidases"/>
    <property type="match status" value="1"/>
</dbReference>
<dbReference type="EMBL" id="SODA01000047">
    <property type="protein sequence ID" value="TDV97337.1"/>
    <property type="molecule type" value="Genomic_DNA"/>
</dbReference>
<name>A0A4V3G3Q1_9FIRM</name>
<dbReference type="CDD" id="cd02955">
    <property type="entry name" value="SSP411"/>
    <property type="match status" value="1"/>
</dbReference>
<dbReference type="OrthoDB" id="9762614at2"/>
<organism evidence="2 3">
    <name type="scientific">Halanaerobium saccharolyticum</name>
    <dbReference type="NCBI Taxonomy" id="43595"/>
    <lineage>
        <taxon>Bacteria</taxon>
        <taxon>Bacillati</taxon>
        <taxon>Bacillota</taxon>
        <taxon>Clostridia</taxon>
        <taxon>Halanaerobiales</taxon>
        <taxon>Halanaerobiaceae</taxon>
        <taxon>Halanaerobium</taxon>
    </lineage>
</organism>